<feature type="region of interest" description="Disordered" evidence="1">
    <location>
        <begin position="60"/>
        <end position="88"/>
    </location>
</feature>
<evidence type="ECO:0000256" key="2">
    <source>
        <dbReference type="SAM" id="SignalP"/>
    </source>
</evidence>
<dbReference type="AlphaFoldDB" id="A0A101KV68"/>
<organism evidence="3 4">
    <name type="scientific">Rhizobium loti</name>
    <name type="common">Mesorhizobium loti</name>
    <dbReference type="NCBI Taxonomy" id="381"/>
    <lineage>
        <taxon>Bacteria</taxon>
        <taxon>Pseudomonadati</taxon>
        <taxon>Pseudomonadota</taxon>
        <taxon>Alphaproteobacteria</taxon>
        <taxon>Hyphomicrobiales</taxon>
        <taxon>Phyllobacteriaceae</taxon>
        <taxon>Mesorhizobium</taxon>
    </lineage>
</organism>
<evidence type="ECO:0000313" key="4">
    <source>
        <dbReference type="Proteomes" id="UP000053176"/>
    </source>
</evidence>
<feature type="signal peptide" evidence="2">
    <location>
        <begin position="1"/>
        <end position="28"/>
    </location>
</feature>
<reference evidence="3 4" key="1">
    <citation type="submission" date="2015-12" db="EMBL/GenBank/DDBJ databases">
        <title>Draft genome sequence of Mesorhizobium sp. UFLA 01-765, a multitolerant efficient symbiont and plant-growth promoting strain isolated from Zn-mining soil using Leucaena leucocephala as a trap plant.</title>
        <authorList>
            <person name="Rangel W.M."/>
            <person name="Thijs S."/>
            <person name="Longatti S.M."/>
            <person name="Moreira F.M."/>
            <person name="Weyens N."/>
            <person name="Vangronsveld J."/>
            <person name="Van Hamme J.D."/>
            <person name="Bottos E.M."/>
            <person name="Rineau F."/>
        </authorList>
    </citation>
    <scope>NUCLEOTIDE SEQUENCE [LARGE SCALE GENOMIC DNA]</scope>
    <source>
        <strain evidence="3 4">UFLA 01-765</strain>
    </source>
</reference>
<sequence>MSPLRIVLPLLAVLLGIAVVTSAAEAVAADGPYSAPVIRAAAFGCTFSDGQLICGTLKKHRRTDGQQGGNEGGGTEGEPPSFREARQG</sequence>
<evidence type="ECO:0000313" key="3">
    <source>
        <dbReference type="EMBL" id="KUM27580.1"/>
    </source>
</evidence>
<name>A0A101KV68_RHILI</name>
<comment type="caution">
    <text evidence="3">The sequence shown here is derived from an EMBL/GenBank/DDBJ whole genome shotgun (WGS) entry which is preliminary data.</text>
</comment>
<feature type="compositionally biased region" description="Gly residues" evidence="1">
    <location>
        <begin position="66"/>
        <end position="76"/>
    </location>
</feature>
<dbReference type="EMBL" id="LPWA01000090">
    <property type="protein sequence ID" value="KUM27580.1"/>
    <property type="molecule type" value="Genomic_DNA"/>
</dbReference>
<evidence type="ECO:0000256" key="1">
    <source>
        <dbReference type="SAM" id="MobiDB-lite"/>
    </source>
</evidence>
<accession>A0A101KV68</accession>
<feature type="chain" id="PRO_5007099286" evidence="2">
    <location>
        <begin position="29"/>
        <end position="88"/>
    </location>
</feature>
<dbReference type="Proteomes" id="UP000053176">
    <property type="component" value="Unassembled WGS sequence"/>
</dbReference>
<proteinExistence type="predicted"/>
<gene>
    <name evidence="3" type="ORF">AU467_16960</name>
</gene>
<keyword evidence="2" id="KW-0732">Signal</keyword>
<protein>
    <submittedName>
        <fullName evidence="3">Uncharacterized protein</fullName>
    </submittedName>
</protein>